<evidence type="ECO:0000256" key="1">
    <source>
        <dbReference type="SAM" id="MobiDB-lite"/>
    </source>
</evidence>
<organism evidence="2">
    <name type="scientific">Octactis speculum</name>
    <dbReference type="NCBI Taxonomy" id="3111310"/>
    <lineage>
        <taxon>Eukaryota</taxon>
        <taxon>Sar</taxon>
        <taxon>Stramenopiles</taxon>
        <taxon>Ochrophyta</taxon>
        <taxon>Dictyochophyceae</taxon>
        <taxon>Dictyochales</taxon>
        <taxon>Dictyochaceae</taxon>
        <taxon>Octactis</taxon>
    </lineage>
</organism>
<dbReference type="AlphaFoldDB" id="A0A7S2DAA9"/>
<reference evidence="2" key="1">
    <citation type="submission" date="2021-01" db="EMBL/GenBank/DDBJ databases">
        <authorList>
            <person name="Corre E."/>
            <person name="Pelletier E."/>
            <person name="Niang G."/>
            <person name="Scheremetjew M."/>
            <person name="Finn R."/>
            <person name="Kale V."/>
            <person name="Holt S."/>
            <person name="Cochrane G."/>
            <person name="Meng A."/>
            <person name="Brown T."/>
            <person name="Cohen L."/>
        </authorList>
    </citation>
    <scope>NUCLEOTIDE SEQUENCE</scope>
    <source>
        <strain evidence="2">CCMP1381</strain>
    </source>
</reference>
<dbReference type="EMBL" id="HBGS01038829">
    <property type="protein sequence ID" value="CAD9447309.1"/>
    <property type="molecule type" value="Transcribed_RNA"/>
</dbReference>
<sequence length="101" mass="11396">MKQTLERTERRKSTVGQVEEPPPTRRQWYKGSRHGRLRQLLLGLAEMHVEELSTLARDSSPAMANAVSNDTSLIAAEIHEVIEHFACGQEEDSFAEPTSHI</sequence>
<evidence type="ECO:0000313" key="2">
    <source>
        <dbReference type="EMBL" id="CAD9447309.1"/>
    </source>
</evidence>
<proteinExistence type="predicted"/>
<name>A0A7S2DAA9_9STRA</name>
<protein>
    <submittedName>
        <fullName evidence="2">Uncharacterized protein</fullName>
    </submittedName>
</protein>
<feature type="region of interest" description="Disordered" evidence="1">
    <location>
        <begin position="1"/>
        <end position="31"/>
    </location>
</feature>
<gene>
    <name evidence="2" type="ORF">DSPE1174_LOCUS20081</name>
</gene>
<feature type="compositionally biased region" description="Basic and acidic residues" evidence="1">
    <location>
        <begin position="1"/>
        <end position="12"/>
    </location>
</feature>
<accession>A0A7S2DAA9</accession>